<evidence type="ECO:0008006" key="4">
    <source>
        <dbReference type="Google" id="ProtNLM"/>
    </source>
</evidence>
<organism evidence="2 3">
    <name type="scientific">Aphanomyces euteiches</name>
    <dbReference type="NCBI Taxonomy" id="100861"/>
    <lineage>
        <taxon>Eukaryota</taxon>
        <taxon>Sar</taxon>
        <taxon>Stramenopiles</taxon>
        <taxon>Oomycota</taxon>
        <taxon>Saprolegniomycetes</taxon>
        <taxon>Saprolegniales</taxon>
        <taxon>Verrucalvaceae</taxon>
        <taxon>Aphanomyces</taxon>
    </lineage>
</organism>
<dbReference type="PANTHER" id="PTHR37558">
    <property type="entry name" value="HTH CENPB-TYPE DOMAIN-CONTAINING PROTEIN"/>
    <property type="match status" value="1"/>
</dbReference>
<sequence length="173" mass="19897">MDQDEETNDNGTRRWWSEEDDVSLLIQVNSELPFKAIKTTRAWEELASSLQRVDGLSRSRLDGKKVQNRFNSLIKSHRKYHAASASLSGVSQDETEKVRLLDELVQLVDDNESKKESSVNLQQKIEKAEATKFIRDEAMKTCSRKRISSDDQDVEGRTSKKQKLILDVQDKEI</sequence>
<evidence type="ECO:0000313" key="2">
    <source>
        <dbReference type="EMBL" id="KAF0734782.1"/>
    </source>
</evidence>
<name>A0A6G0X4J3_9STRA</name>
<evidence type="ECO:0000313" key="3">
    <source>
        <dbReference type="Proteomes" id="UP000481153"/>
    </source>
</evidence>
<gene>
    <name evidence="2" type="ORF">Ae201684_008631</name>
</gene>
<proteinExistence type="predicted"/>
<reference evidence="2 3" key="1">
    <citation type="submission" date="2019-07" db="EMBL/GenBank/DDBJ databases">
        <title>Genomics analysis of Aphanomyces spp. identifies a new class of oomycete effector associated with host adaptation.</title>
        <authorList>
            <person name="Gaulin E."/>
        </authorList>
    </citation>
    <scope>NUCLEOTIDE SEQUENCE [LARGE SCALE GENOMIC DNA]</scope>
    <source>
        <strain evidence="2 3">ATCC 201684</strain>
    </source>
</reference>
<evidence type="ECO:0000256" key="1">
    <source>
        <dbReference type="SAM" id="MobiDB-lite"/>
    </source>
</evidence>
<protein>
    <recommendedName>
        <fullName evidence="4">Myb-like domain-containing protein</fullName>
    </recommendedName>
</protein>
<dbReference type="VEuPathDB" id="FungiDB:AeMF1_001494"/>
<comment type="caution">
    <text evidence="2">The sequence shown here is derived from an EMBL/GenBank/DDBJ whole genome shotgun (WGS) entry which is preliminary data.</text>
</comment>
<dbReference type="Proteomes" id="UP000481153">
    <property type="component" value="Unassembled WGS sequence"/>
</dbReference>
<accession>A0A6G0X4J3</accession>
<feature type="region of interest" description="Disordered" evidence="1">
    <location>
        <begin position="142"/>
        <end position="161"/>
    </location>
</feature>
<dbReference type="PANTHER" id="PTHR37558:SF1">
    <property type="entry name" value="HTH CENPB-TYPE DOMAIN-CONTAINING PROTEIN"/>
    <property type="match status" value="1"/>
</dbReference>
<dbReference type="AlphaFoldDB" id="A0A6G0X4J3"/>
<dbReference type="EMBL" id="VJMJ01000106">
    <property type="protein sequence ID" value="KAF0734782.1"/>
    <property type="molecule type" value="Genomic_DNA"/>
</dbReference>
<keyword evidence="3" id="KW-1185">Reference proteome</keyword>